<feature type="transmembrane region" description="Helical" evidence="1">
    <location>
        <begin position="778"/>
        <end position="796"/>
    </location>
</feature>
<keyword evidence="4" id="KW-1185">Reference proteome</keyword>
<keyword evidence="1" id="KW-0812">Transmembrane</keyword>
<dbReference type="OrthoDB" id="6711740at2"/>
<gene>
    <name evidence="3" type="ORF">F945_02521</name>
</gene>
<dbReference type="Proteomes" id="UP000014568">
    <property type="component" value="Unassembled WGS sequence"/>
</dbReference>
<organism evidence="3 4">
    <name type="scientific">Acinetobacter rudis CIP 110305</name>
    <dbReference type="NCBI Taxonomy" id="421052"/>
    <lineage>
        <taxon>Bacteria</taxon>
        <taxon>Pseudomonadati</taxon>
        <taxon>Pseudomonadota</taxon>
        <taxon>Gammaproteobacteria</taxon>
        <taxon>Moraxellales</taxon>
        <taxon>Moraxellaceae</taxon>
        <taxon>Acinetobacter</taxon>
    </lineage>
</organism>
<evidence type="ECO:0000313" key="4">
    <source>
        <dbReference type="Proteomes" id="UP000014568"/>
    </source>
</evidence>
<protein>
    <recommendedName>
        <fullName evidence="5">CSLREA domain-containing protein</fullName>
    </recommendedName>
</protein>
<keyword evidence="2" id="KW-0732">Signal</keyword>
<feature type="chain" id="PRO_5004523533" description="CSLREA domain-containing protein" evidence="2">
    <location>
        <begin position="24"/>
        <end position="804"/>
    </location>
</feature>
<dbReference type="HOGENOM" id="CLU_347389_0_0_6"/>
<dbReference type="InterPro" id="IPR026457">
    <property type="entry name" value="CSLREA_Nterm"/>
</dbReference>
<accession>S3MVD5</accession>
<dbReference type="AlphaFoldDB" id="S3MVD5"/>
<dbReference type="eggNOG" id="ENOG5033GN3">
    <property type="taxonomic scope" value="Bacteria"/>
</dbReference>
<evidence type="ECO:0008006" key="5">
    <source>
        <dbReference type="Google" id="ProtNLM"/>
    </source>
</evidence>
<dbReference type="EMBL" id="ATGI01000032">
    <property type="protein sequence ID" value="EPF71492.1"/>
    <property type="molecule type" value="Genomic_DNA"/>
</dbReference>
<proteinExistence type="predicted"/>
<dbReference type="STRING" id="632955.GCA_000829675_01736"/>
<dbReference type="PATRIC" id="fig|421052.3.peg.2465"/>
<dbReference type="RefSeq" id="WP_016656921.1">
    <property type="nucleotide sequence ID" value="NZ_KE340353.1"/>
</dbReference>
<reference evidence="3 4" key="1">
    <citation type="submission" date="2013-06" db="EMBL/GenBank/DDBJ databases">
        <title>The Genome Sequence of Acinetobacter rudis CIP 110305.</title>
        <authorList>
            <consortium name="The Broad Institute Genome Sequencing Platform"/>
            <consortium name="The Broad Institute Genome Sequencing Center for Infectious Disease"/>
            <person name="Cerqueira G."/>
            <person name="Feldgarden M."/>
            <person name="Courvalin P."/>
            <person name="Perichon B."/>
            <person name="Grillot-Courvalin C."/>
            <person name="Clermont D."/>
            <person name="Rocha E."/>
            <person name="Yoon E.-J."/>
            <person name="Nemec A."/>
            <person name="Young S.K."/>
            <person name="Zeng Q."/>
            <person name="Gargeya S."/>
            <person name="Fitzgerald M."/>
            <person name="Abouelleil A."/>
            <person name="Alvarado L."/>
            <person name="Berlin A.M."/>
            <person name="Chapman S.B."/>
            <person name="Dewar J."/>
            <person name="Goldberg J."/>
            <person name="Griggs A."/>
            <person name="Gujja S."/>
            <person name="Hansen M."/>
            <person name="Howarth C."/>
            <person name="Imamovic A."/>
            <person name="Larimer J."/>
            <person name="McCowan C."/>
            <person name="Murphy C."/>
            <person name="Pearson M."/>
            <person name="Priest M."/>
            <person name="Roberts A."/>
            <person name="Saif S."/>
            <person name="Shea T."/>
            <person name="Sykes S."/>
            <person name="Wortman J."/>
            <person name="Nusbaum C."/>
            <person name="Birren B."/>
        </authorList>
    </citation>
    <scope>NUCLEOTIDE SEQUENCE [LARGE SCALE GENOMIC DNA]</scope>
    <source>
        <strain evidence="3 4">CIP 110305</strain>
    </source>
</reference>
<evidence type="ECO:0000256" key="1">
    <source>
        <dbReference type="SAM" id="Phobius"/>
    </source>
</evidence>
<dbReference type="InterPro" id="IPR011050">
    <property type="entry name" value="Pectin_lyase_fold/virulence"/>
</dbReference>
<comment type="caution">
    <text evidence="3">The sequence shown here is derived from an EMBL/GenBank/DDBJ whole genome shotgun (WGS) entry which is preliminary data.</text>
</comment>
<feature type="signal peptide" evidence="2">
    <location>
        <begin position="1"/>
        <end position="23"/>
    </location>
</feature>
<sequence length="804" mass="88134">MIQYKKTALVVATLTLMSLSLSAQTADRTIYVTTFADEDGENSNACSLREAIVTASTGKAYGGCPVGEVVATRATVIQLEAGEYQLKRELQPTQNVVIQGKAPVNYEKPDVLTNDYPALTAIQTKIRAVANNRILNSSTFNQPAVTIDNVELYDGVSTGRGGALLAGGALILNNVSIFNSKAQEGGAVYLDGVYSSFTANRGRIEGNQAERGSVIAMSCSDNLTTTVREVYIDFMSILNNGSANSQSTFAYCGQAKARISASSIGLNQADPTRGSIIQFSSKTPYGNVPLSVKNTSLELLSNTITQNTAFSTLLYDGAGKKDLNFNVLAFNTGKSCRYADKREGVKYANIYARGNAVLLKAGHDECELISEDAEAVAKDNIAVDQYSFNQLLSPLSQNTPDEYTAYMPMYFTKPGMSNNPLIDSKFESGCSNLDQRGIKRINVVNSVGNDEKPNTCDIGATEVLRLTTSNLTAANPSIVDLLKEFEAVRDSFDAFVKNPQTKPEFLPYYKLQVEKYAKLRELTEAKQKYRTVFIDPFKGNWPDETVSDQGVREIKHLSADLYDVSYQALGVGKLDSDNKFQGQFDQNLKCEWDKDLEQILMYRLDDRITPDGDTEFCSYKLTMKSNPAKSSSAYIMVSFRNIEPVAEPVSYTVSPGDTGWTELKLLENTHDKGDGDVSKLQSKPNKLSYYTDEKGQDLAIRFTQTRDAVQIQSERSGPCPDDVKLTCHGGKIQAKLKNTFDPFNYRLKYLVYDVEGLASKEAEIEIINTGSSKGATSGGGSVGMLSTLALLTLVYLRRRASRVK</sequence>
<dbReference type="SUPFAM" id="SSF51126">
    <property type="entry name" value="Pectin lyase-like"/>
    <property type="match status" value="1"/>
</dbReference>
<name>S3MVD5_9GAMM</name>
<dbReference type="NCBIfam" id="TIGR04214">
    <property type="entry name" value="CSLREA_Nterm"/>
    <property type="match status" value="1"/>
</dbReference>
<keyword evidence="1" id="KW-1133">Transmembrane helix</keyword>
<keyword evidence="1" id="KW-0472">Membrane</keyword>
<evidence type="ECO:0000313" key="3">
    <source>
        <dbReference type="EMBL" id="EPF71492.1"/>
    </source>
</evidence>
<evidence type="ECO:0000256" key="2">
    <source>
        <dbReference type="SAM" id="SignalP"/>
    </source>
</evidence>